<reference evidence="2 3" key="1">
    <citation type="journal article" date="2022" name="bioRxiv">
        <title>Genomics of Preaxostyla Flagellates Illuminates Evolutionary Transitions and the Path Towards Mitochondrial Loss.</title>
        <authorList>
            <person name="Novak L.V.F."/>
            <person name="Treitli S.C."/>
            <person name="Pyrih J."/>
            <person name="Halakuc P."/>
            <person name="Pipaliya S.V."/>
            <person name="Vacek V."/>
            <person name="Brzon O."/>
            <person name="Soukal P."/>
            <person name="Eme L."/>
            <person name="Dacks J.B."/>
            <person name="Karnkowska A."/>
            <person name="Elias M."/>
            <person name="Hampl V."/>
        </authorList>
    </citation>
    <scope>NUCLEOTIDE SEQUENCE [LARGE SCALE GENOMIC DNA]</scope>
    <source>
        <strain evidence="2">NAU3</strain>
        <tissue evidence="2">Gut</tissue>
    </source>
</reference>
<name>A0ABQ9X6S6_9EUKA</name>
<feature type="region of interest" description="Disordered" evidence="1">
    <location>
        <begin position="160"/>
        <end position="201"/>
    </location>
</feature>
<proteinExistence type="predicted"/>
<organism evidence="2 3">
    <name type="scientific">Blattamonas nauphoetae</name>
    <dbReference type="NCBI Taxonomy" id="2049346"/>
    <lineage>
        <taxon>Eukaryota</taxon>
        <taxon>Metamonada</taxon>
        <taxon>Preaxostyla</taxon>
        <taxon>Oxymonadida</taxon>
        <taxon>Blattamonas</taxon>
    </lineage>
</organism>
<keyword evidence="3" id="KW-1185">Reference proteome</keyword>
<evidence type="ECO:0000256" key="1">
    <source>
        <dbReference type="SAM" id="MobiDB-lite"/>
    </source>
</evidence>
<sequence>MDQDVLISSQSTSTSRVNRKHFTDCRSDSKRNKIALLSKGVHAEWTNTAWLKVKSIVIGVVVGVCVTDIGHSTAETRKHSIHTADTLFNRLHATPNIPFPKLGAAKQITRTQSELKKSPLGFPILSRLSSHSVLLNSNGNAELKTTPEKGKHQVKLIKGAEDPPIQPQPLVLAPLNPNSHSEGQNQGKDSTSPSPSNSSSICQRIGIWRTKWSR</sequence>
<accession>A0ABQ9X6S6</accession>
<comment type="caution">
    <text evidence="2">The sequence shown here is derived from an EMBL/GenBank/DDBJ whole genome shotgun (WGS) entry which is preliminary data.</text>
</comment>
<protein>
    <submittedName>
        <fullName evidence="2">Uncharacterized protein</fullName>
    </submittedName>
</protein>
<evidence type="ECO:0000313" key="3">
    <source>
        <dbReference type="Proteomes" id="UP001281761"/>
    </source>
</evidence>
<evidence type="ECO:0000313" key="2">
    <source>
        <dbReference type="EMBL" id="KAK2947308.1"/>
    </source>
</evidence>
<gene>
    <name evidence="2" type="ORF">BLNAU_17784</name>
</gene>
<feature type="compositionally biased region" description="Polar residues" evidence="1">
    <location>
        <begin position="176"/>
        <end position="189"/>
    </location>
</feature>
<dbReference type="Proteomes" id="UP001281761">
    <property type="component" value="Unassembled WGS sequence"/>
</dbReference>
<feature type="compositionally biased region" description="Low complexity" evidence="1">
    <location>
        <begin position="190"/>
        <end position="200"/>
    </location>
</feature>
<dbReference type="EMBL" id="JARBJD010000205">
    <property type="protein sequence ID" value="KAK2947308.1"/>
    <property type="molecule type" value="Genomic_DNA"/>
</dbReference>